<sequence>MANLSGWRYARFLGGIAGLIGLALYPIIVYPYFHVEEYKDIQKKTREGINQEAIQPGGMKVWTNPFEGKTKS</sequence>
<evidence type="ECO:0000313" key="3">
    <source>
        <dbReference type="RefSeq" id="XP_013791620.1"/>
    </source>
</evidence>
<proteinExistence type="predicted"/>
<accession>A0ABM1BZI8</accession>
<dbReference type="GeneID" id="106475484"/>
<organism evidence="2 3">
    <name type="scientific">Limulus polyphemus</name>
    <name type="common">Atlantic horseshoe crab</name>
    <dbReference type="NCBI Taxonomy" id="6850"/>
    <lineage>
        <taxon>Eukaryota</taxon>
        <taxon>Metazoa</taxon>
        <taxon>Ecdysozoa</taxon>
        <taxon>Arthropoda</taxon>
        <taxon>Chelicerata</taxon>
        <taxon>Merostomata</taxon>
        <taxon>Xiphosura</taxon>
        <taxon>Limulidae</taxon>
        <taxon>Limulus</taxon>
    </lineage>
</organism>
<feature type="transmembrane region" description="Helical" evidence="1">
    <location>
        <begin position="12"/>
        <end position="33"/>
    </location>
</feature>
<keyword evidence="1" id="KW-1133">Transmembrane helix</keyword>
<evidence type="ECO:0000256" key="1">
    <source>
        <dbReference type="SAM" id="Phobius"/>
    </source>
</evidence>
<dbReference type="PANTHER" id="PTHR34923:SF1">
    <property type="entry name" value="SMALL INTEGRAL MEMBRANE PROTEIN 20"/>
    <property type="match status" value="1"/>
</dbReference>
<keyword evidence="1" id="KW-0472">Membrane</keyword>
<evidence type="ECO:0000313" key="2">
    <source>
        <dbReference type="Proteomes" id="UP000694941"/>
    </source>
</evidence>
<reference evidence="3" key="1">
    <citation type="submission" date="2025-08" db="UniProtKB">
        <authorList>
            <consortium name="RefSeq"/>
        </authorList>
    </citation>
    <scope>IDENTIFICATION</scope>
    <source>
        <tissue evidence="3">Muscle</tissue>
    </source>
</reference>
<protein>
    <submittedName>
        <fullName evidence="3">Small integral membrane protein 20-like</fullName>
    </submittedName>
</protein>
<dbReference type="PANTHER" id="PTHR34923">
    <property type="entry name" value="SMALL INTEGRAL MEMBRANE PROTEIN 20"/>
    <property type="match status" value="1"/>
</dbReference>
<gene>
    <name evidence="3" type="primary">LOC106475484</name>
</gene>
<keyword evidence="1" id="KW-0812">Transmembrane</keyword>
<dbReference type="Pfam" id="PF15061">
    <property type="entry name" value="MITRAC7_Phoenixin"/>
    <property type="match status" value="1"/>
</dbReference>
<name>A0ABM1BZI8_LIMPO</name>
<dbReference type="InterPro" id="IPR027917">
    <property type="entry name" value="MITRAC7/Phoenixin"/>
</dbReference>
<dbReference type="RefSeq" id="XP_013791620.1">
    <property type="nucleotide sequence ID" value="XM_013936166.2"/>
</dbReference>
<keyword evidence="2" id="KW-1185">Reference proteome</keyword>
<dbReference type="Proteomes" id="UP000694941">
    <property type="component" value="Unplaced"/>
</dbReference>